<dbReference type="AlphaFoldDB" id="A0A6A8MC77"/>
<dbReference type="NCBIfam" id="TIGR01951">
    <property type="entry name" value="nusB"/>
    <property type="match status" value="1"/>
</dbReference>
<dbReference type="PANTHER" id="PTHR11078:SF3">
    <property type="entry name" value="ANTITERMINATION NUSB DOMAIN-CONTAINING PROTEIN"/>
    <property type="match status" value="1"/>
</dbReference>
<dbReference type="InterPro" id="IPR006027">
    <property type="entry name" value="NusB_RsmB_TIM44"/>
</dbReference>
<protein>
    <recommendedName>
        <fullName evidence="6">Transcription antitermination protein NusB</fullName>
    </recommendedName>
    <alternativeName>
        <fullName evidence="6">Antitermination factor NusB</fullName>
    </alternativeName>
</protein>
<comment type="function">
    <text evidence="6">Involved in transcription antitermination. Required for transcription of ribosomal RNA (rRNA) genes. Binds specifically to the boxA antiterminator sequence of the ribosomal RNA (rrn) operons.</text>
</comment>
<accession>A0A6A8MC77</accession>
<keyword evidence="5 6" id="KW-0804">Transcription</keyword>
<dbReference type="EMBL" id="VUNB01000004">
    <property type="protein sequence ID" value="MST69087.1"/>
    <property type="molecule type" value="Genomic_DNA"/>
</dbReference>
<dbReference type="Gene3D" id="1.10.940.10">
    <property type="entry name" value="NusB-like"/>
    <property type="match status" value="1"/>
</dbReference>
<dbReference type="GO" id="GO:0006353">
    <property type="term" value="P:DNA-templated transcription termination"/>
    <property type="evidence" value="ECO:0007669"/>
    <property type="project" value="UniProtKB-UniRule"/>
</dbReference>
<evidence type="ECO:0000256" key="4">
    <source>
        <dbReference type="ARBA" id="ARBA00023015"/>
    </source>
</evidence>
<evidence type="ECO:0000313" key="8">
    <source>
        <dbReference type="EMBL" id="MST69087.1"/>
    </source>
</evidence>
<dbReference type="InterPro" id="IPR011605">
    <property type="entry name" value="NusB_fam"/>
</dbReference>
<comment type="similarity">
    <text evidence="1 6">Belongs to the NusB family.</text>
</comment>
<gene>
    <name evidence="6 8" type="primary">nusB</name>
    <name evidence="8" type="ORF">FYJ66_05705</name>
</gene>
<reference evidence="8" key="1">
    <citation type="submission" date="2019-09" db="EMBL/GenBank/DDBJ databases">
        <title>In-depth cultivation of the pig gut microbiome towards novel bacterial diversity and tailored functional studies.</title>
        <authorList>
            <person name="Wylensek D."/>
            <person name="Hitch T.C.A."/>
            <person name="Clavel T."/>
        </authorList>
    </citation>
    <scope>NUCLEOTIDE SEQUENCE</scope>
    <source>
        <strain evidence="8">RF-744-FAT-WT-3</strain>
    </source>
</reference>
<evidence type="ECO:0000256" key="5">
    <source>
        <dbReference type="ARBA" id="ARBA00023163"/>
    </source>
</evidence>
<evidence type="ECO:0000256" key="3">
    <source>
        <dbReference type="ARBA" id="ARBA00022884"/>
    </source>
</evidence>
<organism evidence="8">
    <name type="scientific">Baileyella intestinalis</name>
    <dbReference type="NCBI Taxonomy" id="2606709"/>
    <lineage>
        <taxon>Bacteria</taxon>
        <taxon>Bacillati</taxon>
        <taxon>Bacillota</taxon>
        <taxon>Clostridia</taxon>
        <taxon>Peptostreptococcales</taxon>
        <taxon>Anaerovoracaceae</taxon>
        <taxon>Baileyella</taxon>
    </lineage>
</organism>
<feature type="domain" description="NusB/RsmB/TIM44" evidence="7">
    <location>
        <begin position="5"/>
        <end position="126"/>
    </location>
</feature>
<comment type="caution">
    <text evidence="8">The sequence shown here is derived from an EMBL/GenBank/DDBJ whole genome shotgun (WGS) entry which is preliminary data.</text>
</comment>
<evidence type="ECO:0000256" key="2">
    <source>
        <dbReference type="ARBA" id="ARBA00022814"/>
    </source>
</evidence>
<evidence type="ECO:0000259" key="7">
    <source>
        <dbReference type="Pfam" id="PF01029"/>
    </source>
</evidence>
<dbReference type="PANTHER" id="PTHR11078">
    <property type="entry name" value="N UTILIZATION SUBSTANCE PROTEIN B-RELATED"/>
    <property type="match status" value="1"/>
</dbReference>
<dbReference type="GO" id="GO:0003723">
    <property type="term" value="F:RNA binding"/>
    <property type="evidence" value="ECO:0007669"/>
    <property type="project" value="UniProtKB-UniRule"/>
</dbReference>
<dbReference type="InterPro" id="IPR035926">
    <property type="entry name" value="NusB-like_sf"/>
</dbReference>
<dbReference type="HAMAP" id="MF_00073">
    <property type="entry name" value="NusB"/>
    <property type="match status" value="1"/>
</dbReference>
<dbReference type="GO" id="GO:0005829">
    <property type="term" value="C:cytosol"/>
    <property type="evidence" value="ECO:0007669"/>
    <property type="project" value="TreeGrafter"/>
</dbReference>
<keyword evidence="4 6" id="KW-0805">Transcription regulation</keyword>
<name>A0A6A8MC77_9FIRM</name>
<dbReference type="Pfam" id="PF01029">
    <property type="entry name" value="NusB"/>
    <property type="match status" value="1"/>
</dbReference>
<dbReference type="GO" id="GO:0031564">
    <property type="term" value="P:transcription antitermination"/>
    <property type="evidence" value="ECO:0007669"/>
    <property type="project" value="UniProtKB-KW"/>
</dbReference>
<dbReference type="SUPFAM" id="SSF48013">
    <property type="entry name" value="NusB-like"/>
    <property type="match status" value="1"/>
</dbReference>
<keyword evidence="2 6" id="KW-0889">Transcription antitermination</keyword>
<evidence type="ECO:0000256" key="1">
    <source>
        <dbReference type="ARBA" id="ARBA00005952"/>
    </source>
</evidence>
<keyword evidence="3 6" id="KW-0694">RNA-binding</keyword>
<evidence type="ECO:0000256" key="6">
    <source>
        <dbReference type="HAMAP-Rule" id="MF_00073"/>
    </source>
</evidence>
<dbReference type="RefSeq" id="WP_154572555.1">
    <property type="nucleotide sequence ID" value="NZ_DBEZJY010000017.1"/>
</dbReference>
<proteinExistence type="inferred from homology"/>
<sequence>MKIEEAREKTMQLVFQMDANNDFNYENLSIISEDRNVLKSGQALRVLKAIKEHISDIDETISSHMDKWKIDRIGKADLAILRVAVAEILYVEEVPQAVSINEAVELSKKYGDAKSSSFVNAVLGKICNEN</sequence>